<dbReference type="GO" id="GO:0007033">
    <property type="term" value="P:vacuole organization"/>
    <property type="evidence" value="ECO:0007669"/>
    <property type="project" value="TreeGrafter"/>
</dbReference>
<dbReference type="InterPro" id="IPR013083">
    <property type="entry name" value="Znf_RING/FYVE/PHD"/>
</dbReference>
<evidence type="ECO:0000313" key="8">
    <source>
        <dbReference type="EnsemblMetazoa" id="GAUT022975-PA"/>
    </source>
</evidence>
<dbReference type="SUPFAM" id="SSF57850">
    <property type="entry name" value="RING/U-box"/>
    <property type="match status" value="1"/>
</dbReference>
<dbReference type="InterPro" id="IPR057307">
    <property type="entry name" value="PEP5_VPS11_N"/>
</dbReference>
<dbReference type="GO" id="GO:0048284">
    <property type="term" value="P:organelle fusion"/>
    <property type="evidence" value="ECO:0007669"/>
    <property type="project" value="TreeGrafter"/>
</dbReference>
<keyword evidence="5" id="KW-0472">Membrane</keyword>
<evidence type="ECO:0000256" key="5">
    <source>
        <dbReference type="ARBA" id="ARBA00023136"/>
    </source>
</evidence>
<sequence length="835" mass="97249">MCMEWKLVDFFKLCHVNTPNKNLRNNELIAVCHNATYNIFCDSKSGIYVFSTDWDCKYFNTTNESIDRCTLTETNFFIILEQSFLTHNISLKIYNLNKIFKGEQVQLIGIAQLECCHEVTVLKAFMADSHLFIAIGLDKDGGIFCYSLFKNKREMKIVLDNEAALVHCCTVQTLQNEHYFVVGRDDALYCYTADGRGPCYAIDGRKKILKSFGKYLMVVLEQSKPKPMSYSSRLIIIDIENKIIVFSQEIETVEAVLPKDCYANCYIVLKNKSLLTLRERQIKTKLRLLLDKSLYDFAFQLLNSLELNSRTLADIYVRYGDCMLLRGDINKAVAMYIHTIGEVLPFKIIMKLIDLKYKEHLIKYLQAVTKTQYGSQDHEELLRNCYKRLNLPVKVKNIFELNLQRKDEIGYLVINREVSNLNALSKVVFDMDKKEVFNFFKKYAGSLIIQYPKEAVHEALTTLSLKMSCEPIIQYLLPIFLKDDECCLKLLHMSNSKGNLKPLYSIWLELLLRKWQCSEIDVSKVLDFFQVYKEYLIDADVLIICRQYNFWKGIMLMHDKDDLNFLKIQYFLRNYDDPIKHKLDIMEFNRYHELWLHVLSKKNVSSRQPFEFTNVIFKALVRSSVDNTLKSIICLSTNTNFCVAHVNDIFIQDRIPDLFPNSKLKHILIALNLKLNELKNLLIDFLKKPIEFRGSLCDICKQPLKLPTVQFLCEHTFHKACLNSYPERNECISCLPAATLNSTKRRPLNEQLLNEGSGGLKTVACAIQEGIFYKNGIEDKTNPMKWIWKNDDDNNMHNRSINANNANVKMTNSFEDMTRIADKGYDKNLNPFYEN</sequence>
<evidence type="ECO:0000256" key="3">
    <source>
        <dbReference type="ARBA" id="ARBA00022771"/>
    </source>
</evidence>
<dbReference type="GO" id="GO:0007032">
    <property type="term" value="P:endosome organization"/>
    <property type="evidence" value="ECO:0007669"/>
    <property type="project" value="TreeGrafter"/>
</dbReference>
<dbReference type="PANTHER" id="PTHR23323">
    <property type="entry name" value="VACUOLAR PROTEIN SORTING-ASSOCIATED PROTEIN"/>
    <property type="match status" value="1"/>
</dbReference>
<keyword evidence="3 6" id="KW-0863">Zinc-finger</keyword>
<evidence type="ECO:0000256" key="1">
    <source>
        <dbReference type="ARBA" id="ARBA00004492"/>
    </source>
</evidence>
<dbReference type="GO" id="GO:0030897">
    <property type="term" value="C:HOPS complex"/>
    <property type="evidence" value="ECO:0007669"/>
    <property type="project" value="TreeGrafter"/>
</dbReference>
<dbReference type="VEuPathDB" id="VectorBase:GAUT022975"/>
<dbReference type="Gene3D" id="3.30.40.10">
    <property type="entry name" value="Zinc/RING finger domain, C3HC4 (zinc finger)"/>
    <property type="match status" value="1"/>
</dbReference>
<dbReference type="GO" id="GO:0030674">
    <property type="term" value="F:protein-macromolecule adaptor activity"/>
    <property type="evidence" value="ECO:0007669"/>
    <property type="project" value="TreeGrafter"/>
</dbReference>
<accession>A0A1A9V1Q0</accession>
<evidence type="ECO:0000313" key="9">
    <source>
        <dbReference type="Proteomes" id="UP000078200"/>
    </source>
</evidence>
<dbReference type="Proteomes" id="UP000078200">
    <property type="component" value="Unassembled WGS sequence"/>
</dbReference>
<proteinExistence type="predicted"/>
<dbReference type="Pfam" id="PF23341">
    <property type="entry name" value="PEP5_VPS11_N"/>
    <property type="match status" value="1"/>
</dbReference>
<dbReference type="GO" id="GO:0008270">
    <property type="term" value="F:zinc ion binding"/>
    <property type="evidence" value="ECO:0007669"/>
    <property type="project" value="UniProtKB-KW"/>
</dbReference>
<organism evidence="8 9">
    <name type="scientific">Glossina austeni</name>
    <name type="common">Savannah tsetse fly</name>
    <dbReference type="NCBI Taxonomy" id="7395"/>
    <lineage>
        <taxon>Eukaryota</taxon>
        <taxon>Metazoa</taxon>
        <taxon>Ecdysozoa</taxon>
        <taxon>Arthropoda</taxon>
        <taxon>Hexapoda</taxon>
        <taxon>Insecta</taxon>
        <taxon>Pterygota</taxon>
        <taxon>Neoptera</taxon>
        <taxon>Endopterygota</taxon>
        <taxon>Diptera</taxon>
        <taxon>Brachycera</taxon>
        <taxon>Muscomorpha</taxon>
        <taxon>Hippoboscoidea</taxon>
        <taxon>Glossinidae</taxon>
        <taxon>Glossina</taxon>
    </lineage>
</organism>
<comment type="subcellular location">
    <subcellularLocation>
        <location evidence="1">Late endosome membrane</location>
        <topology evidence="1">Peripheral membrane protein</topology>
        <orientation evidence="1">Cytoplasmic side</orientation>
    </subcellularLocation>
</comment>
<keyword evidence="2" id="KW-0479">Metal-binding</keyword>
<feature type="domain" description="RING-type" evidence="7">
    <location>
        <begin position="697"/>
        <end position="734"/>
    </location>
</feature>
<dbReference type="PANTHER" id="PTHR23323:SF24">
    <property type="entry name" value="VACUOLAR PROTEIN SORTING-ASSOCIATED PROTEIN 11 HOMOLOG"/>
    <property type="match status" value="1"/>
</dbReference>
<evidence type="ECO:0000256" key="2">
    <source>
        <dbReference type="ARBA" id="ARBA00022723"/>
    </source>
</evidence>
<keyword evidence="9" id="KW-1185">Reference proteome</keyword>
<evidence type="ECO:0000259" key="7">
    <source>
        <dbReference type="PROSITE" id="PS50089"/>
    </source>
</evidence>
<keyword evidence="4" id="KW-0862">Zinc</keyword>
<dbReference type="InterPro" id="IPR001841">
    <property type="entry name" value="Znf_RING"/>
</dbReference>
<dbReference type="GO" id="GO:0006904">
    <property type="term" value="P:vesicle docking involved in exocytosis"/>
    <property type="evidence" value="ECO:0007669"/>
    <property type="project" value="TreeGrafter"/>
</dbReference>
<evidence type="ECO:0000256" key="6">
    <source>
        <dbReference type="PROSITE-ProRule" id="PRU00175"/>
    </source>
</evidence>
<dbReference type="STRING" id="7395.A0A1A9V1Q0"/>
<dbReference type="GO" id="GO:0031902">
    <property type="term" value="C:late endosome membrane"/>
    <property type="evidence" value="ECO:0007669"/>
    <property type="project" value="UniProtKB-SubCell"/>
</dbReference>
<dbReference type="EnsemblMetazoa" id="GAUT022975-RA">
    <property type="protein sequence ID" value="GAUT022975-PA"/>
    <property type="gene ID" value="GAUT022975"/>
</dbReference>
<name>A0A1A9V1Q0_GLOAU</name>
<evidence type="ECO:0000256" key="4">
    <source>
        <dbReference type="ARBA" id="ARBA00022833"/>
    </source>
</evidence>
<reference evidence="8" key="1">
    <citation type="submission" date="2020-05" db="UniProtKB">
        <authorList>
            <consortium name="EnsemblMetazoa"/>
        </authorList>
    </citation>
    <scope>IDENTIFICATION</scope>
    <source>
        <strain evidence="8">TTRI</strain>
    </source>
</reference>
<protein>
    <submittedName>
        <fullName evidence="8">RING-type domain-containing protein</fullName>
    </submittedName>
</protein>
<dbReference type="PROSITE" id="PS50089">
    <property type="entry name" value="ZF_RING_2"/>
    <property type="match status" value="1"/>
</dbReference>
<dbReference type="AlphaFoldDB" id="A0A1A9V1Q0"/>